<gene>
    <name evidence="2" type="ORF">CLAFUR5_09912</name>
</gene>
<dbReference type="OrthoDB" id="3642232at2759"/>
<dbReference type="GeneID" id="71989790"/>
<organism evidence="2 3">
    <name type="scientific">Passalora fulva</name>
    <name type="common">Tomato leaf mold</name>
    <name type="synonym">Cladosporium fulvum</name>
    <dbReference type="NCBI Taxonomy" id="5499"/>
    <lineage>
        <taxon>Eukaryota</taxon>
        <taxon>Fungi</taxon>
        <taxon>Dikarya</taxon>
        <taxon>Ascomycota</taxon>
        <taxon>Pezizomycotina</taxon>
        <taxon>Dothideomycetes</taxon>
        <taxon>Dothideomycetidae</taxon>
        <taxon>Mycosphaerellales</taxon>
        <taxon>Mycosphaerellaceae</taxon>
        <taxon>Fulvia</taxon>
    </lineage>
</organism>
<dbReference type="AlphaFoldDB" id="A0A9Q8UR95"/>
<sequence length="325" mass="35643">MAAEISLSDSPPQSGHKRAASSIRSIGSGKPTTSSKFSTASDKSYYCDLLGLRTKEKDRSSDASASPSSSRLSTTGSIASGKTGSSTSSDVSTLTNSSSKSSISMTEHDLFGTKLPPTEEELAPTAPDAVELESGKFKVPEGVEKQFFKDLTVLEDGEMVGKYGLVEVGEEDEAGEEGEGESRKRRVLGKVRRVLEGSRHGVKEMSPANSIGSQVRMRLINVDSLEIHDFGDSPPPYAILSHRWEGAEITYADYVRWQRHTTTSEHAFVSRKDDPGFDSMALCHGVQEIRAFCEFIKAIERYHVEDPSLPYRELRVLRSKIRRTV</sequence>
<feature type="compositionally biased region" description="Polar residues" evidence="1">
    <location>
        <begin position="22"/>
        <end position="39"/>
    </location>
</feature>
<accession>A0A9Q8UR95</accession>
<keyword evidence="3" id="KW-1185">Reference proteome</keyword>
<feature type="region of interest" description="Disordered" evidence="1">
    <location>
        <begin position="55"/>
        <end position="125"/>
    </location>
</feature>
<feature type="compositionally biased region" description="Low complexity" evidence="1">
    <location>
        <begin position="62"/>
        <end position="105"/>
    </location>
</feature>
<proteinExistence type="predicted"/>
<feature type="region of interest" description="Disordered" evidence="1">
    <location>
        <begin position="1"/>
        <end position="39"/>
    </location>
</feature>
<dbReference type="EMBL" id="CP090169">
    <property type="protein sequence ID" value="UJO19569.1"/>
    <property type="molecule type" value="Genomic_DNA"/>
</dbReference>
<evidence type="ECO:0000313" key="3">
    <source>
        <dbReference type="Proteomes" id="UP000756132"/>
    </source>
</evidence>
<dbReference type="Proteomes" id="UP000756132">
    <property type="component" value="Chromosome 7"/>
</dbReference>
<evidence type="ECO:0000256" key="1">
    <source>
        <dbReference type="SAM" id="MobiDB-lite"/>
    </source>
</evidence>
<dbReference type="KEGG" id="ffu:CLAFUR5_09912"/>
<dbReference type="RefSeq" id="XP_047763935.1">
    <property type="nucleotide sequence ID" value="XM_047909060.1"/>
</dbReference>
<protein>
    <submittedName>
        <fullName evidence="2">Uncharacterized protein</fullName>
    </submittedName>
</protein>
<name>A0A9Q8UR95_PASFU</name>
<evidence type="ECO:0000313" key="2">
    <source>
        <dbReference type="EMBL" id="UJO19569.1"/>
    </source>
</evidence>
<reference evidence="2" key="1">
    <citation type="submission" date="2021-12" db="EMBL/GenBank/DDBJ databases">
        <authorList>
            <person name="Zaccaron A."/>
            <person name="Stergiopoulos I."/>
        </authorList>
    </citation>
    <scope>NUCLEOTIDE SEQUENCE</scope>
    <source>
        <strain evidence="2">Race5_Kim</strain>
    </source>
</reference>
<reference evidence="2" key="2">
    <citation type="journal article" date="2022" name="Microb. Genom.">
        <title>A chromosome-scale genome assembly of the tomato pathogen Cladosporium fulvum reveals a compartmentalized genome architecture and the presence of a dispensable chromosome.</title>
        <authorList>
            <person name="Zaccaron A.Z."/>
            <person name="Chen L.H."/>
            <person name="Samaras A."/>
            <person name="Stergiopoulos I."/>
        </authorList>
    </citation>
    <scope>NUCLEOTIDE SEQUENCE</scope>
    <source>
        <strain evidence="2">Race5_Kim</strain>
    </source>
</reference>